<feature type="transmembrane region" description="Helical" evidence="5">
    <location>
        <begin position="27"/>
        <end position="45"/>
    </location>
</feature>
<dbReference type="GO" id="GO:0008511">
    <property type="term" value="F:sodium:potassium:chloride symporter activity"/>
    <property type="evidence" value="ECO:0007669"/>
    <property type="project" value="TreeGrafter"/>
</dbReference>
<protein>
    <submittedName>
        <fullName evidence="7">Bumetanide-sensitive sodium-(Potassium)-chloride cotransporter</fullName>
    </submittedName>
</protein>
<dbReference type="Pfam" id="PF00324">
    <property type="entry name" value="AA_permease"/>
    <property type="match status" value="1"/>
</dbReference>
<dbReference type="GO" id="GO:0016020">
    <property type="term" value="C:membrane"/>
    <property type="evidence" value="ECO:0007669"/>
    <property type="project" value="UniProtKB-SubCell"/>
</dbReference>
<dbReference type="EMBL" id="BGZK01000027">
    <property type="protein sequence ID" value="GBP07683.1"/>
    <property type="molecule type" value="Genomic_DNA"/>
</dbReference>
<keyword evidence="4 5" id="KW-0472">Membrane</keyword>
<dbReference type="GO" id="GO:1990573">
    <property type="term" value="P:potassium ion import across plasma membrane"/>
    <property type="evidence" value="ECO:0007669"/>
    <property type="project" value="TreeGrafter"/>
</dbReference>
<keyword evidence="2 5" id="KW-0812">Transmembrane</keyword>
<feature type="domain" description="Amino acid permease/ SLC12A" evidence="6">
    <location>
        <begin position="27"/>
        <end position="109"/>
    </location>
</feature>
<reference evidence="7 8" key="1">
    <citation type="journal article" date="2019" name="Commun. Biol.">
        <title>The bagworm genome reveals a unique fibroin gene that provides high tensile strength.</title>
        <authorList>
            <person name="Kono N."/>
            <person name="Nakamura H."/>
            <person name="Ohtoshi R."/>
            <person name="Tomita M."/>
            <person name="Numata K."/>
            <person name="Arakawa K."/>
        </authorList>
    </citation>
    <scope>NUCLEOTIDE SEQUENCE [LARGE SCALE GENOMIC DNA]</scope>
</reference>
<evidence type="ECO:0000259" key="6">
    <source>
        <dbReference type="Pfam" id="PF00324"/>
    </source>
</evidence>
<evidence type="ECO:0000313" key="7">
    <source>
        <dbReference type="EMBL" id="GBP07683.1"/>
    </source>
</evidence>
<dbReference type="PANTHER" id="PTHR11827">
    <property type="entry name" value="SOLUTE CARRIER FAMILY 12, CATION COTRANSPORTERS"/>
    <property type="match status" value="1"/>
</dbReference>
<dbReference type="STRING" id="151549.A0A4C1SZJ3"/>
<dbReference type="Gene3D" id="1.20.1740.10">
    <property type="entry name" value="Amino acid/polyamine transporter I"/>
    <property type="match status" value="1"/>
</dbReference>
<dbReference type="PANTHER" id="PTHR11827:SF48">
    <property type="entry name" value="GH09711P"/>
    <property type="match status" value="1"/>
</dbReference>
<dbReference type="AlphaFoldDB" id="A0A4C1SZJ3"/>
<proteinExistence type="predicted"/>
<evidence type="ECO:0000256" key="3">
    <source>
        <dbReference type="ARBA" id="ARBA00022989"/>
    </source>
</evidence>
<dbReference type="OrthoDB" id="7419624at2759"/>
<dbReference type="GO" id="GO:0055078">
    <property type="term" value="P:sodium ion homeostasis"/>
    <property type="evidence" value="ECO:0007669"/>
    <property type="project" value="TreeGrafter"/>
</dbReference>
<gene>
    <name evidence="7" type="ORF">EVAR_2796_1</name>
</gene>
<evidence type="ECO:0000256" key="4">
    <source>
        <dbReference type="ARBA" id="ARBA00023136"/>
    </source>
</evidence>
<dbReference type="GO" id="GO:0055064">
    <property type="term" value="P:chloride ion homeostasis"/>
    <property type="evidence" value="ECO:0007669"/>
    <property type="project" value="TreeGrafter"/>
</dbReference>
<dbReference type="Proteomes" id="UP000299102">
    <property type="component" value="Unassembled WGS sequence"/>
</dbReference>
<dbReference type="GO" id="GO:0006884">
    <property type="term" value="P:cell volume homeostasis"/>
    <property type="evidence" value="ECO:0007669"/>
    <property type="project" value="TreeGrafter"/>
</dbReference>
<dbReference type="GO" id="GO:0055075">
    <property type="term" value="P:potassium ion homeostasis"/>
    <property type="evidence" value="ECO:0007669"/>
    <property type="project" value="TreeGrafter"/>
</dbReference>
<evidence type="ECO:0000256" key="1">
    <source>
        <dbReference type="ARBA" id="ARBA00004141"/>
    </source>
</evidence>
<comment type="subcellular location">
    <subcellularLocation>
        <location evidence="1">Membrane</location>
        <topology evidence="1">Multi-pass membrane protein</topology>
    </subcellularLocation>
</comment>
<keyword evidence="8" id="KW-1185">Reference proteome</keyword>
<dbReference type="InterPro" id="IPR004841">
    <property type="entry name" value="AA-permease/SLC12A_dom"/>
</dbReference>
<organism evidence="7 8">
    <name type="scientific">Eumeta variegata</name>
    <name type="common">Bagworm moth</name>
    <name type="synonym">Eumeta japonica</name>
    <dbReference type="NCBI Taxonomy" id="151549"/>
    <lineage>
        <taxon>Eukaryota</taxon>
        <taxon>Metazoa</taxon>
        <taxon>Ecdysozoa</taxon>
        <taxon>Arthropoda</taxon>
        <taxon>Hexapoda</taxon>
        <taxon>Insecta</taxon>
        <taxon>Pterygota</taxon>
        <taxon>Neoptera</taxon>
        <taxon>Endopterygota</taxon>
        <taxon>Lepidoptera</taxon>
        <taxon>Glossata</taxon>
        <taxon>Ditrysia</taxon>
        <taxon>Tineoidea</taxon>
        <taxon>Psychidae</taxon>
        <taxon>Oiketicinae</taxon>
        <taxon>Eumeta</taxon>
    </lineage>
</organism>
<dbReference type="InterPro" id="IPR004842">
    <property type="entry name" value="SLC12A_fam"/>
</dbReference>
<accession>A0A4C1SZJ3</accession>
<name>A0A4C1SZJ3_EUMVA</name>
<evidence type="ECO:0000313" key="8">
    <source>
        <dbReference type="Proteomes" id="UP000299102"/>
    </source>
</evidence>
<sequence>MGIEIEIESGGDGAGSRAGVGAGSGNFLIAIIVGAIVDFIVGVLIGPINIAEVAKGFVGFSAQTFSSNFKPDFRLSERVHYDFFSVFAIFFPSVTGIQAGANISGDLKASPTNSFVQFTSTGSSLVSVS</sequence>
<evidence type="ECO:0000256" key="5">
    <source>
        <dbReference type="SAM" id="Phobius"/>
    </source>
</evidence>
<comment type="caution">
    <text evidence="7">The sequence shown here is derived from an EMBL/GenBank/DDBJ whole genome shotgun (WGS) entry which is preliminary data.</text>
</comment>
<keyword evidence="3 5" id="KW-1133">Transmembrane helix</keyword>
<evidence type="ECO:0000256" key="2">
    <source>
        <dbReference type="ARBA" id="ARBA00022692"/>
    </source>
</evidence>